<accession>A0ACC3MTZ8</accession>
<gene>
    <name evidence="1" type="ORF">LTR37_014284</name>
</gene>
<proteinExistence type="predicted"/>
<name>A0ACC3MTZ8_9PEZI</name>
<dbReference type="Proteomes" id="UP001281147">
    <property type="component" value="Unassembled WGS sequence"/>
</dbReference>
<sequence length="207" mass="23401">MELATYAVDAPSSSEAASKKLNLPELLENILIHVDIKNLFKLQRVNKTFKATIARSKEIQRKMFLLGDPSKGRDLLDEGVFNPLLATIPGCQFWYATSQNNLADCKFAVDVEGFEYKRTRARVEQGEVDTSWLKTLLLASYRSLHVLVWYRLDLGSTYSLSCSTIDPGATLASLFDNINRTLDANGGIAVTRGDWDRWMHEPAWQRL</sequence>
<protein>
    <submittedName>
        <fullName evidence="1">Uncharacterized protein</fullName>
    </submittedName>
</protein>
<evidence type="ECO:0000313" key="2">
    <source>
        <dbReference type="Proteomes" id="UP001281147"/>
    </source>
</evidence>
<comment type="caution">
    <text evidence="1">The sequence shown here is derived from an EMBL/GenBank/DDBJ whole genome shotgun (WGS) entry which is preliminary data.</text>
</comment>
<organism evidence="1 2">
    <name type="scientific">Vermiconidia calcicola</name>
    <dbReference type="NCBI Taxonomy" id="1690605"/>
    <lineage>
        <taxon>Eukaryota</taxon>
        <taxon>Fungi</taxon>
        <taxon>Dikarya</taxon>
        <taxon>Ascomycota</taxon>
        <taxon>Pezizomycotina</taxon>
        <taxon>Dothideomycetes</taxon>
        <taxon>Dothideomycetidae</taxon>
        <taxon>Mycosphaerellales</taxon>
        <taxon>Extremaceae</taxon>
        <taxon>Vermiconidia</taxon>
    </lineage>
</organism>
<evidence type="ECO:0000313" key="1">
    <source>
        <dbReference type="EMBL" id="KAK3703706.1"/>
    </source>
</evidence>
<reference evidence="1" key="1">
    <citation type="submission" date="2023-07" db="EMBL/GenBank/DDBJ databases">
        <title>Black Yeasts Isolated from many extreme environments.</title>
        <authorList>
            <person name="Coleine C."/>
            <person name="Stajich J.E."/>
            <person name="Selbmann L."/>
        </authorList>
    </citation>
    <scope>NUCLEOTIDE SEQUENCE</scope>
    <source>
        <strain evidence="1">CCFEE 5714</strain>
    </source>
</reference>
<keyword evidence="2" id="KW-1185">Reference proteome</keyword>
<dbReference type="EMBL" id="JAUTXU010000148">
    <property type="protein sequence ID" value="KAK3703706.1"/>
    <property type="molecule type" value="Genomic_DNA"/>
</dbReference>